<dbReference type="SUPFAM" id="SSF51726">
    <property type="entry name" value="UROD/MetE-like"/>
    <property type="match status" value="1"/>
</dbReference>
<name>A0A645H119_9ZZZZ</name>
<protein>
    <recommendedName>
        <fullName evidence="1">Uroporphyrinogen decarboxylase (URO-D) domain-containing protein</fullName>
    </recommendedName>
</protein>
<feature type="domain" description="Uroporphyrinogen decarboxylase (URO-D)" evidence="1">
    <location>
        <begin position="2"/>
        <end position="158"/>
    </location>
</feature>
<dbReference type="GO" id="GO:0004853">
    <property type="term" value="F:uroporphyrinogen decarboxylase activity"/>
    <property type="evidence" value="ECO:0007669"/>
    <property type="project" value="InterPro"/>
</dbReference>
<reference evidence="2" key="1">
    <citation type="submission" date="2019-08" db="EMBL/GenBank/DDBJ databases">
        <authorList>
            <person name="Kucharzyk K."/>
            <person name="Murdoch R.W."/>
            <person name="Higgins S."/>
            <person name="Loffler F."/>
        </authorList>
    </citation>
    <scope>NUCLEOTIDE SEQUENCE</scope>
</reference>
<proteinExistence type="predicted"/>
<dbReference type="InterPro" id="IPR000257">
    <property type="entry name" value="Uroporphyrinogen_deCOase"/>
</dbReference>
<dbReference type="Pfam" id="PF01208">
    <property type="entry name" value="URO-D"/>
    <property type="match status" value="1"/>
</dbReference>
<comment type="caution">
    <text evidence="2">The sequence shown here is derived from an EMBL/GenBank/DDBJ whole genome shotgun (WGS) entry which is preliminary data.</text>
</comment>
<dbReference type="InterPro" id="IPR052024">
    <property type="entry name" value="Methanogen_methyltrans"/>
</dbReference>
<dbReference type="Gene3D" id="3.20.20.210">
    <property type="match status" value="1"/>
</dbReference>
<dbReference type="AlphaFoldDB" id="A0A645H119"/>
<dbReference type="PANTHER" id="PTHR47099:SF1">
    <property type="entry name" value="METHYLCOBAMIDE:COM METHYLTRANSFERASE MTBA"/>
    <property type="match status" value="1"/>
</dbReference>
<evidence type="ECO:0000313" key="2">
    <source>
        <dbReference type="EMBL" id="MPN32741.1"/>
    </source>
</evidence>
<accession>A0A645H119</accession>
<gene>
    <name evidence="2" type="ORF">SDC9_180221</name>
</gene>
<organism evidence="2">
    <name type="scientific">bioreactor metagenome</name>
    <dbReference type="NCBI Taxonomy" id="1076179"/>
    <lineage>
        <taxon>unclassified sequences</taxon>
        <taxon>metagenomes</taxon>
        <taxon>ecological metagenomes</taxon>
    </lineage>
</organism>
<evidence type="ECO:0000259" key="1">
    <source>
        <dbReference type="Pfam" id="PF01208"/>
    </source>
</evidence>
<dbReference type="EMBL" id="VSSQ01084910">
    <property type="protein sequence ID" value="MPN32741.1"/>
    <property type="molecule type" value="Genomic_DNA"/>
</dbReference>
<dbReference type="PANTHER" id="PTHR47099">
    <property type="entry name" value="METHYLCOBAMIDE:COM METHYLTRANSFERASE MTBA"/>
    <property type="match status" value="1"/>
</dbReference>
<dbReference type="InterPro" id="IPR038071">
    <property type="entry name" value="UROD/MetE-like_sf"/>
</dbReference>
<sequence length="195" mass="22042">MANALADTALEPDMVKAFCDRVADHYVAIFESLENCGIDGAMFGDDWGTQDRTFISVESFRELFKPAYKKVFDACHSVGIKCFMHSCGYIYNFIPELIEAGVDAFQFDQPDAYPSEVLAEEFGHRVVFHSPVDIQKVLPTGNREIIEKRTYEMLDIFKKCGGSWIAKDYPSYGDIGVNPEWARWAEDIIVANAKL</sequence>
<dbReference type="GO" id="GO:0006779">
    <property type="term" value="P:porphyrin-containing compound biosynthetic process"/>
    <property type="evidence" value="ECO:0007669"/>
    <property type="project" value="InterPro"/>
</dbReference>